<dbReference type="NCBIfam" id="TIGR01378">
    <property type="entry name" value="thi_PPkinase"/>
    <property type="match status" value="1"/>
</dbReference>
<keyword evidence="4" id="KW-0067">ATP-binding</keyword>
<evidence type="ECO:0000256" key="1">
    <source>
        <dbReference type="ARBA" id="ARBA00022679"/>
    </source>
</evidence>
<dbReference type="InterPro" id="IPR036759">
    <property type="entry name" value="TPK_catalytic_sf"/>
</dbReference>
<dbReference type="GO" id="GO:0006772">
    <property type="term" value="P:thiamine metabolic process"/>
    <property type="evidence" value="ECO:0007669"/>
    <property type="project" value="UniProtKB-UniRule"/>
</dbReference>
<dbReference type="Gene3D" id="3.40.50.10240">
    <property type="entry name" value="Thiamin pyrophosphokinase, catalytic domain"/>
    <property type="match status" value="1"/>
</dbReference>
<dbReference type="InterPro" id="IPR049442">
    <property type="entry name" value="Thi_PPkinase-like_C"/>
</dbReference>
<dbReference type="InterPro" id="IPR053149">
    <property type="entry name" value="TPK"/>
</dbReference>
<evidence type="ECO:0000259" key="7">
    <source>
        <dbReference type="Pfam" id="PF21275"/>
    </source>
</evidence>
<dbReference type="CDD" id="cd07995">
    <property type="entry name" value="TPK"/>
    <property type="match status" value="1"/>
</dbReference>
<evidence type="ECO:0000256" key="3">
    <source>
        <dbReference type="ARBA" id="ARBA00022777"/>
    </source>
</evidence>
<evidence type="ECO:0000313" key="8">
    <source>
        <dbReference type="EMBL" id="BFO70036.1"/>
    </source>
</evidence>
<dbReference type="InterPro" id="IPR006282">
    <property type="entry name" value="Thi_PPkinase"/>
</dbReference>
<dbReference type="GO" id="GO:0016301">
    <property type="term" value="F:kinase activity"/>
    <property type="evidence" value="ECO:0007669"/>
    <property type="project" value="UniProtKB-KW"/>
</dbReference>
<reference evidence="8" key="1">
    <citation type="submission" date="2024-07" db="EMBL/GenBank/DDBJ databases">
        <title>Complete genome sequence of Prevotella sp. YM-2024 GTC17253.</title>
        <authorList>
            <person name="Hayashi M."/>
            <person name="Muto Y."/>
            <person name="Tanaka K."/>
            <person name="Niwa H."/>
        </authorList>
    </citation>
    <scope>NUCLEOTIDE SEQUENCE</scope>
    <source>
        <strain evidence="8">GTC17253</strain>
    </source>
</reference>
<evidence type="ECO:0000256" key="2">
    <source>
        <dbReference type="ARBA" id="ARBA00022741"/>
    </source>
</evidence>
<evidence type="ECO:0000259" key="6">
    <source>
        <dbReference type="Pfam" id="PF04263"/>
    </source>
</evidence>
<evidence type="ECO:0000256" key="5">
    <source>
        <dbReference type="NCBIfam" id="TIGR01378"/>
    </source>
</evidence>
<gene>
    <name evidence="8" type="ORF">GTC17253_00020</name>
</gene>
<keyword evidence="1" id="KW-0808">Transferase</keyword>
<dbReference type="PANTHER" id="PTHR41299">
    <property type="entry name" value="THIAMINE PYROPHOSPHOKINASE"/>
    <property type="match status" value="1"/>
</dbReference>
<dbReference type="AlphaFoldDB" id="A0AB33IL43"/>
<keyword evidence="2" id="KW-0547">Nucleotide-binding</keyword>
<dbReference type="PANTHER" id="PTHR41299:SF1">
    <property type="entry name" value="THIAMINE PYROPHOSPHOKINASE"/>
    <property type="match status" value="1"/>
</dbReference>
<dbReference type="GO" id="GO:0004788">
    <property type="term" value="F:thiamine diphosphokinase activity"/>
    <property type="evidence" value="ECO:0007669"/>
    <property type="project" value="UniProtKB-UniRule"/>
</dbReference>
<accession>A0AB33IL43</accession>
<keyword evidence="3" id="KW-0418">Kinase</keyword>
<name>A0AB33IL43_9BACT</name>
<dbReference type="SUPFAM" id="SSF63999">
    <property type="entry name" value="Thiamin pyrophosphokinase, catalytic domain"/>
    <property type="match status" value="1"/>
</dbReference>
<dbReference type="EMBL" id="AP035785">
    <property type="protein sequence ID" value="BFO70036.1"/>
    <property type="molecule type" value="Genomic_DNA"/>
</dbReference>
<dbReference type="GO" id="GO:0005524">
    <property type="term" value="F:ATP binding"/>
    <property type="evidence" value="ECO:0007669"/>
    <property type="project" value="UniProtKB-KW"/>
</dbReference>
<dbReference type="Pfam" id="PF04263">
    <property type="entry name" value="TPK_catalytic"/>
    <property type="match status" value="1"/>
</dbReference>
<dbReference type="GO" id="GO:0009229">
    <property type="term" value="P:thiamine diphosphate biosynthetic process"/>
    <property type="evidence" value="ECO:0007669"/>
    <property type="project" value="InterPro"/>
</dbReference>
<dbReference type="EC" id="2.7.6.2" evidence="5"/>
<dbReference type="Pfam" id="PF21275">
    <property type="entry name" value="Thi_PPkinase_C"/>
    <property type="match status" value="1"/>
</dbReference>
<feature type="domain" description="Thiamin pyrophosphokinase catalytic" evidence="6">
    <location>
        <begin position="31"/>
        <end position="128"/>
    </location>
</feature>
<evidence type="ECO:0000256" key="4">
    <source>
        <dbReference type="ARBA" id="ARBA00022840"/>
    </source>
</evidence>
<feature type="domain" description="Thiamin pyrophosphokinase-like substrate-binding" evidence="7">
    <location>
        <begin position="141"/>
        <end position="209"/>
    </location>
</feature>
<dbReference type="InterPro" id="IPR007371">
    <property type="entry name" value="TPK_catalytic"/>
</dbReference>
<proteinExistence type="predicted"/>
<organism evidence="8">
    <name type="scientific">Prevotella sp. GTC17253</name>
    <dbReference type="NCBI Taxonomy" id="3236793"/>
    <lineage>
        <taxon>Bacteria</taxon>
        <taxon>Pseudomonadati</taxon>
        <taxon>Bacteroidota</taxon>
        <taxon>Bacteroidia</taxon>
        <taxon>Bacteroidales</taxon>
        <taxon>Prevotellaceae</taxon>
        <taxon>Prevotella</taxon>
    </lineage>
</organism>
<sequence>MDYPLITPETEFDAVILAAGDFPTHPLPLTLLAHAKYICCCDGAAAEYVGKGYMPNAIVGDGDSLPNKLKQQYANILHEVAEQDSNDLTKATRHCIGMGFRHIAYLGATGKREDHSLANISLMMHYYRNMGIAPTMITDHGVFIPTHGDRTFGSKPGQQISIFNFGCNHIESKGLKWQSFAYEHSWQGTLNESLGEQIQFCADHYYMVFRCFP</sequence>
<protein>
    <recommendedName>
        <fullName evidence="5">Thiamine diphosphokinase</fullName>
        <ecNumber evidence="5">2.7.6.2</ecNumber>
    </recommendedName>
</protein>